<reference evidence="1 2" key="1">
    <citation type="submission" date="2016-05" db="EMBL/GenBank/DDBJ databases">
        <title>Genomic and physiological characterization of Planctopirus sp. isolated from fresh water lake.</title>
        <authorList>
            <person name="Subhash Y."/>
            <person name="Ramana C."/>
        </authorList>
    </citation>
    <scope>NUCLEOTIDE SEQUENCE [LARGE SCALE GENOMIC DNA]</scope>
    <source>
        <strain evidence="1 2">JC280</strain>
    </source>
</reference>
<proteinExistence type="predicted"/>
<name>A0A1C3E7P0_9PLAN</name>
<accession>A0A1C3E7P0</accession>
<dbReference type="STRING" id="1841610.A6X21_09555"/>
<dbReference type="OrthoDB" id="572942at2"/>
<gene>
    <name evidence="1" type="ORF">A6X21_09555</name>
</gene>
<sequence>MHRWLSLVIPGLLLLVAFTQLALVKQTRLSPWKGGGFGMFSTLDAPDARVIRLALELRAADPMPGSSTPASTLPASILWPVDVDRLPSSLRPALERLTRQPTKAHAEALAEALRDARWKVSTTHREAELAMTGLTANAVRLEVLRLRLDPETRELGLVPLLQYDGRLP</sequence>
<evidence type="ECO:0000313" key="2">
    <source>
        <dbReference type="Proteomes" id="UP000094828"/>
    </source>
</evidence>
<evidence type="ECO:0000313" key="1">
    <source>
        <dbReference type="EMBL" id="ODA29169.1"/>
    </source>
</evidence>
<dbReference type="RefSeq" id="WP_068850241.1">
    <property type="nucleotide sequence ID" value="NZ_LYDR01000143.1"/>
</dbReference>
<dbReference type="EMBL" id="LYDR01000143">
    <property type="protein sequence ID" value="ODA29169.1"/>
    <property type="molecule type" value="Genomic_DNA"/>
</dbReference>
<protein>
    <submittedName>
        <fullName evidence="1">Uncharacterized protein</fullName>
    </submittedName>
</protein>
<dbReference type="Proteomes" id="UP000094828">
    <property type="component" value="Unassembled WGS sequence"/>
</dbReference>
<organism evidence="1 2">
    <name type="scientific">Planctopirus hydrillae</name>
    <dbReference type="NCBI Taxonomy" id="1841610"/>
    <lineage>
        <taxon>Bacteria</taxon>
        <taxon>Pseudomonadati</taxon>
        <taxon>Planctomycetota</taxon>
        <taxon>Planctomycetia</taxon>
        <taxon>Planctomycetales</taxon>
        <taxon>Planctomycetaceae</taxon>
        <taxon>Planctopirus</taxon>
    </lineage>
</organism>
<comment type="caution">
    <text evidence="1">The sequence shown here is derived from an EMBL/GenBank/DDBJ whole genome shotgun (WGS) entry which is preliminary data.</text>
</comment>
<dbReference type="AlphaFoldDB" id="A0A1C3E7P0"/>
<keyword evidence="2" id="KW-1185">Reference proteome</keyword>